<protein>
    <submittedName>
        <fullName evidence="4">Protein ENHANCED DOWNY MILDEW 2</fullName>
    </submittedName>
</protein>
<name>A0AAE1YW70_9LAMI</name>
<comment type="subcellular location">
    <subcellularLocation>
        <location evidence="1">Nucleus</location>
    </subcellularLocation>
</comment>
<proteinExistence type="predicted"/>
<keyword evidence="5" id="KW-1185">Reference proteome</keyword>
<evidence type="ECO:0000313" key="4">
    <source>
        <dbReference type="EMBL" id="KAK4437534.1"/>
    </source>
</evidence>
<feature type="domain" description="RFTS" evidence="3">
    <location>
        <begin position="26"/>
        <end position="155"/>
    </location>
</feature>
<gene>
    <name evidence="4" type="ORF">Salat_0087300</name>
</gene>
<sequence length="221" mass="25853">MQCFLYPGVVDNMASSDEEGEIVEDYVTNYYFVDTKEVPISFSRLPLLWNDCEGVGYGGQKLEPTEHAFLRAMVEDGRRQIYRKVIAWKFELSYVLPEIYVLADAKYETWIKLQRPRKSYEVIVRSVLIAVHCLHFVKKNLEEESGEALWKHIRKTFSTYEVPPSKNDLVDHMEWMKEAALRDRDIAKAKNLPAFLYEVCGKRKAFCDENRPGEKKKIQSL</sequence>
<evidence type="ECO:0000259" key="3">
    <source>
        <dbReference type="Pfam" id="PF12047"/>
    </source>
</evidence>
<reference evidence="4" key="1">
    <citation type="submission" date="2020-06" db="EMBL/GenBank/DDBJ databases">
        <authorList>
            <person name="Li T."/>
            <person name="Hu X."/>
            <person name="Zhang T."/>
            <person name="Song X."/>
            <person name="Zhang H."/>
            <person name="Dai N."/>
            <person name="Sheng W."/>
            <person name="Hou X."/>
            <person name="Wei L."/>
        </authorList>
    </citation>
    <scope>NUCLEOTIDE SEQUENCE</scope>
    <source>
        <strain evidence="4">3651</strain>
        <tissue evidence="4">Leaf</tissue>
    </source>
</reference>
<dbReference type="GO" id="GO:0005634">
    <property type="term" value="C:nucleus"/>
    <property type="evidence" value="ECO:0007669"/>
    <property type="project" value="UniProtKB-SubCell"/>
</dbReference>
<dbReference type="PANTHER" id="PTHR46235:SF13">
    <property type="entry name" value="EDM2-LIKE PROTEIN1"/>
    <property type="match status" value="1"/>
</dbReference>
<evidence type="ECO:0000313" key="5">
    <source>
        <dbReference type="Proteomes" id="UP001293254"/>
    </source>
</evidence>
<dbReference type="PANTHER" id="PTHR46235">
    <property type="entry name" value="PHD FINGER-CONTAINING PROTEIN DDB_G0268158"/>
    <property type="match status" value="1"/>
</dbReference>
<accession>A0AAE1YW70</accession>
<reference evidence="4" key="2">
    <citation type="journal article" date="2024" name="Plant">
        <title>Genomic evolution and insights into agronomic trait innovations of Sesamum species.</title>
        <authorList>
            <person name="Miao H."/>
            <person name="Wang L."/>
            <person name="Qu L."/>
            <person name="Liu H."/>
            <person name="Sun Y."/>
            <person name="Le M."/>
            <person name="Wang Q."/>
            <person name="Wei S."/>
            <person name="Zheng Y."/>
            <person name="Lin W."/>
            <person name="Duan Y."/>
            <person name="Cao H."/>
            <person name="Xiong S."/>
            <person name="Wang X."/>
            <person name="Wei L."/>
            <person name="Li C."/>
            <person name="Ma Q."/>
            <person name="Ju M."/>
            <person name="Zhao R."/>
            <person name="Li G."/>
            <person name="Mu C."/>
            <person name="Tian Q."/>
            <person name="Mei H."/>
            <person name="Zhang T."/>
            <person name="Gao T."/>
            <person name="Zhang H."/>
        </authorList>
    </citation>
    <scope>NUCLEOTIDE SEQUENCE</scope>
    <source>
        <strain evidence="4">3651</strain>
    </source>
</reference>
<dbReference type="Pfam" id="PF12047">
    <property type="entry name" value="DNMT1-RFD"/>
    <property type="match status" value="1"/>
</dbReference>
<dbReference type="Proteomes" id="UP001293254">
    <property type="component" value="Unassembled WGS sequence"/>
</dbReference>
<evidence type="ECO:0000256" key="2">
    <source>
        <dbReference type="ARBA" id="ARBA00023242"/>
    </source>
</evidence>
<evidence type="ECO:0000256" key="1">
    <source>
        <dbReference type="ARBA" id="ARBA00004123"/>
    </source>
</evidence>
<comment type="caution">
    <text evidence="4">The sequence shown here is derived from an EMBL/GenBank/DDBJ whole genome shotgun (WGS) entry which is preliminary data.</text>
</comment>
<organism evidence="4 5">
    <name type="scientific">Sesamum alatum</name>
    <dbReference type="NCBI Taxonomy" id="300844"/>
    <lineage>
        <taxon>Eukaryota</taxon>
        <taxon>Viridiplantae</taxon>
        <taxon>Streptophyta</taxon>
        <taxon>Embryophyta</taxon>
        <taxon>Tracheophyta</taxon>
        <taxon>Spermatophyta</taxon>
        <taxon>Magnoliopsida</taxon>
        <taxon>eudicotyledons</taxon>
        <taxon>Gunneridae</taxon>
        <taxon>Pentapetalae</taxon>
        <taxon>asterids</taxon>
        <taxon>lamiids</taxon>
        <taxon>Lamiales</taxon>
        <taxon>Pedaliaceae</taxon>
        <taxon>Sesamum</taxon>
    </lineage>
</organism>
<dbReference type="EMBL" id="JACGWO010000001">
    <property type="protein sequence ID" value="KAK4437534.1"/>
    <property type="molecule type" value="Genomic_DNA"/>
</dbReference>
<keyword evidence="2" id="KW-0539">Nucleus</keyword>
<dbReference type="InterPro" id="IPR022702">
    <property type="entry name" value="Cytosine_MeTrfase1_RFD"/>
</dbReference>
<dbReference type="AlphaFoldDB" id="A0AAE1YW70"/>